<protein>
    <recommendedName>
        <fullName evidence="3">SUKH-4 immunity protein of toxin-antitoxin system</fullName>
    </recommendedName>
</protein>
<gene>
    <name evidence="1" type="ORF">ACFQVD_37930</name>
</gene>
<dbReference type="RefSeq" id="WP_343977779.1">
    <property type="nucleotide sequence ID" value="NZ_BAAAGK010000156.1"/>
</dbReference>
<keyword evidence="2" id="KW-1185">Reference proteome</keyword>
<evidence type="ECO:0008006" key="3">
    <source>
        <dbReference type="Google" id="ProtNLM"/>
    </source>
</evidence>
<proteinExistence type="predicted"/>
<reference evidence="2" key="1">
    <citation type="journal article" date="2019" name="Int. J. Syst. Evol. Microbiol.">
        <title>The Global Catalogue of Microorganisms (GCM) 10K type strain sequencing project: providing services to taxonomists for standard genome sequencing and annotation.</title>
        <authorList>
            <consortium name="The Broad Institute Genomics Platform"/>
            <consortium name="The Broad Institute Genome Sequencing Center for Infectious Disease"/>
            <person name="Wu L."/>
            <person name="Ma J."/>
        </authorList>
    </citation>
    <scope>NUCLEOTIDE SEQUENCE [LARGE SCALE GENOMIC DNA]</scope>
    <source>
        <strain evidence="2">JCM 10083</strain>
    </source>
</reference>
<accession>A0ABW2TDN3</accession>
<organism evidence="1 2">
    <name type="scientific">Streptosporangium amethystogenes subsp. fukuiense</name>
    <dbReference type="NCBI Taxonomy" id="698418"/>
    <lineage>
        <taxon>Bacteria</taxon>
        <taxon>Bacillati</taxon>
        <taxon>Actinomycetota</taxon>
        <taxon>Actinomycetes</taxon>
        <taxon>Streptosporangiales</taxon>
        <taxon>Streptosporangiaceae</taxon>
        <taxon>Streptosporangium</taxon>
    </lineage>
</organism>
<comment type="caution">
    <text evidence="1">The sequence shown here is derived from an EMBL/GenBank/DDBJ whole genome shotgun (WGS) entry which is preliminary data.</text>
</comment>
<evidence type="ECO:0000313" key="1">
    <source>
        <dbReference type="EMBL" id="MFC7605896.1"/>
    </source>
</evidence>
<name>A0ABW2TDN3_9ACTN</name>
<evidence type="ECO:0000313" key="2">
    <source>
        <dbReference type="Proteomes" id="UP001596514"/>
    </source>
</evidence>
<dbReference type="Proteomes" id="UP001596514">
    <property type="component" value="Unassembled WGS sequence"/>
</dbReference>
<dbReference type="EMBL" id="JBHTEE010000001">
    <property type="protein sequence ID" value="MFC7605896.1"/>
    <property type="molecule type" value="Genomic_DNA"/>
</dbReference>
<sequence length="204" mass="22178">MTDGRFTEEEYVEWARRWLGDRPIPGELLRMVAIQASRPLHAGPDADPLHELEITVLGPGSTHPVFDDAANREIGGSWSEVLSHLFPVVETFNSPSLGDGVYGYWLHPDERAERPPIVAIDSEGTFFAPRGSTLLEALLNDSGVDGPAFGHLADRFAAVGLPISPRSRAEIPESGIVMDPEALEKIVDAEHRAAHTASRALASR</sequence>